<evidence type="ECO:0000313" key="2">
    <source>
        <dbReference type="EMBL" id="GAF86978.1"/>
    </source>
</evidence>
<evidence type="ECO:0000256" key="1">
    <source>
        <dbReference type="SAM" id="MobiDB-lite"/>
    </source>
</evidence>
<protein>
    <submittedName>
        <fullName evidence="2">Uncharacterized protein</fullName>
    </submittedName>
</protein>
<reference evidence="2" key="1">
    <citation type="journal article" date="2014" name="Front. Microbiol.">
        <title>High frequency of phylogenetically diverse reductive dehalogenase-homologous genes in deep subseafloor sedimentary metagenomes.</title>
        <authorList>
            <person name="Kawai M."/>
            <person name="Futagami T."/>
            <person name="Toyoda A."/>
            <person name="Takaki Y."/>
            <person name="Nishi S."/>
            <person name="Hori S."/>
            <person name="Arai W."/>
            <person name="Tsubouchi T."/>
            <person name="Morono Y."/>
            <person name="Uchiyama I."/>
            <person name="Ito T."/>
            <person name="Fujiyama A."/>
            <person name="Inagaki F."/>
            <person name="Takami H."/>
        </authorList>
    </citation>
    <scope>NUCLEOTIDE SEQUENCE</scope>
    <source>
        <strain evidence="2">Expedition CK06-06</strain>
    </source>
</reference>
<feature type="region of interest" description="Disordered" evidence="1">
    <location>
        <begin position="154"/>
        <end position="173"/>
    </location>
</feature>
<feature type="compositionally biased region" description="Acidic residues" evidence="1">
    <location>
        <begin position="158"/>
        <end position="173"/>
    </location>
</feature>
<name>X0T0M2_9ZZZZ</name>
<comment type="caution">
    <text evidence="2">The sequence shown here is derived from an EMBL/GenBank/DDBJ whole genome shotgun (WGS) entry which is preliminary data.</text>
</comment>
<feature type="non-terminal residue" evidence="2">
    <location>
        <position position="1"/>
    </location>
</feature>
<proteinExistence type="predicted"/>
<dbReference type="AlphaFoldDB" id="X0T0M2"/>
<dbReference type="EMBL" id="BARS01016399">
    <property type="protein sequence ID" value="GAF86978.1"/>
    <property type="molecule type" value="Genomic_DNA"/>
</dbReference>
<accession>X0T0M2</accession>
<organism evidence="2">
    <name type="scientific">marine sediment metagenome</name>
    <dbReference type="NCBI Taxonomy" id="412755"/>
    <lineage>
        <taxon>unclassified sequences</taxon>
        <taxon>metagenomes</taxon>
        <taxon>ecological metagenomes</taxon>
    </lineage>
</organism>
<sequence length="211" mass="23726">IYLMPEWNLISLPLIPEDDDITTLLGDVDGVEKVWYYDAASETWQVYNTDPAVPSDLATMETGKGYWIHMDEETFSYSDPIAPGLPQTPTPIKFSYEGQVLEPATVPPTYALVEGWNLVGLHSERSKSVNTYLRPVQGSWATLLQYDNYILFEKGDQPDDGDQGDQGAQDEEPNIEIFLGSYRTVLEDGDMRPGSGYWLYLMYPGNLVAQP</sequence>
<gene>
    <name evidence="2" type="ORF">S01H1_26994</name>
</gene>